<keyword evidence="6 8" id="KW-0472">Membrane</keyword>
<keyword evidence="3 8" id="KW-1134">Transmembrane beta strand</keyword>
<keyword evidence="11" id="KW-1185">Reference proteome</keyword>
<feature type="domain" description="TonB-dependent receptor-like beta-barrel" evidence="9">
    <location>
        <begin position="16"/>
        <end position="509"/>
    </location>
</feature>
<evidence type="ECO:0000256" key="8">
    <source>
        <dbReference type="PROSITE-ProRule" id="PRU01360"/>
    </source>
</evidence>
<evidence type="ECO:0000256" key="3">
    <source>
        <dbReference type="ARBA" id="ARBA00022452"/>
    </source>
</evidence>
<dbReference type="SUPFAM" id="SSF56935">
    <property type="entry name" value="Porins"/>
    <property type="match status" value="1"/>
</dbReference>
<dbReference type="Pfam" id="PF00593">
    <property type="entry name" value="TonB_dep_Rec_b-barrel"/>
    <property type="match status" value="1"/>
</dbReference>
<evidence type="ECO:0000313" key="11">
    <source>
        <dbReference type="Proteomes" id="UP000186917"/>
    </source>
</evidence>
<evidence type="ECO:0000259" key="9">
    <source>
        <dbReference type="Pfam" id="PF00593"/>
    </source>
</evidence>
<evidence type="ECO:0000256" key="2">
    <source>
        <dbReference type="ARBA" id="ARBA00022448"/>
    </source>
</evidence>
<keyword evidence="7 8" id="KW-0998">Cell outer membrane</keyword>
<comment type="subcellular location">
    <subcellularLocation>
        <location evidence="1 8">Cell outer membrane</location>
        <topology evidence="1 8">Multi-pass membrane protein</topology>
    </subcellularLocation>
</comment>
<dbReference type="InterPro" id="IPR039426">
    <property type="entry name" value="TonB-dep_rcpt-like"/>
</dbReference>
<dbReference type="EMBL" id="FTOR01000014">
    <property type="protein sequence ID" value="SIT33912.1"/>
    <property type="molecule type" value="Genomic_DNA"/>
</dbReference>
<accession>A0A173MLT4</accession>
<keyword evidence="4 8" id="KW-0812">Transmembrane</keyword>
<name>A0A173MLT4_9BACT</name>
<dbReference type="InterPro" id="IPR000531">
    <property type="entry name" value="Beta-barrel_TonB"/>
</dbReference>
<evidence type="ECO:0000313" key="10">
    <source>
        <dbReference type="EMBL" id="SIT33912.1"/>
    </source>
</evidence>
<dbReference type="STRING" id="477680.SAMN05421788_11412"/>
<dbReference type="Proteomes" id="UP000186917">
    <property type="component" value="Unassembled WGS sequence"/>
</dbReference>
<evidence type="ECO:0000256" key="4">
    <source>
        <dbReference type="ARBA" id="ARBA00022692"/>
    </source>
</evidence>
<organism evidence="10 11">
    <name type="scientific">Filimonas lacunae</name>
    <dbReference type="NCBI Taxonomy" id="477680"/>
    <lineage>
        <taxon>Bacteria</taxon>
        <taxon>Pseudomonadati</taxon>
        <taxon>Bacteroidota</taxon>
        <taxon>Chitinophagia</taxon>
        <taxon>Chitinophagales</taxon>
        <taxon>Chitinophagaceae</taxon>
        <taxon>Filimonas</taxon>
    </lineage>
</organism>
<gene>
    <name evidence="10" type="ORF">SAMN05421788_11412</name>
</gene>
<keyword evidence="10" id="KW-0675">Receptor</keyword>
<protein>
    <submittedName>
        <fullName evidence="10">TonB dependent receptor</fullName>
    </submittedName>
</protein>
<dbReference type="AlphaFoldDB" id="A0A173MLT4"/>
<dbReference type="PROSITE" id="PS52016">
    <property type="entry name" value="TONB_DEPENDENT_REC_3"/>
    <property type="match status" value="1"/>
</dbReference>
<evidence type="ECO:0000256" key="6">
    <source>
        <dbReference type="ARBA" id="ARBA00023136"/>
    </source>
</evidence>
<keyword evidence="5" id="KW-0798">TonB box</keyword>
<dbReference type="GO" id="GO:0009279">
    <property type="term" value="C:cell outer membrane"/>
    <property type="evidence" value="ECO:0007669"/>
    <property type="project" value="UniProtKB-SubCell"/>
</dbReference>
<dbReference type="RefSeq" id="WP_231940305.1">
    <property type="nucleotide sequence ID" value="NZ_AP017422.1"/>
</dbReference>
<comment type="similarity">
    <text evidence="8">Belongs to the TonB-dependent receptor family.</text>
</comment>
<proteinExistence type="inferred from homology"/>
<evidence type="ECO:0000256" key="7">
    <source>
        <dbReference type="ARBA" id="ARBA00023237"/>
    </source>
</evidence>
<dbReference type="KEGG" id="fln:FLA_4470"/>
<dbReference type="Gene3D" id="2.40.170.20">
    <property type="entry name" value="TonB-dependent receptor, beta-barrel domain"/>
    <property type="match status" value="1"/>
</dbReference>
<evidence type="ECO:0000256" key="5">
    <source>
        <dbReference type="ARBA" id="ARBA00023077"/>
    </source>
</evidence>
<evidence type="ECO:0000256" key="1">
    <source>
        <dbReference type="ARBA" id="ARBA00004571"/>
    </source>
</evidence>
<keyword evidence="2 8" id="KW-0813">Transport</keyword>
<reference evidence="11" key="1">
    <citation type="submission" date="2017-01" db="EMBL/GenBank/DDBJ databases">
        <authorList>
            <person name="Varghese N."/>
            <person name="Submissions S."/>
        </authorList>
    </citation>
    <scope>NUCLEOTIDE SEQUENCE [LARGE SCALE GENOMIC DNA]</scope>
    <source>
        <strain evidence="11">DSM 21054</strain>
    </source>
</reference>
<dbReference type="InterPro" id="IPR036942">
    <property type="entry name" value="Beta-barrel_TonB_sf"/>
</dbReference>
<sequence length="552" mass="60230">MAVGSLEVPYYSKFLRSYREYNYDLLINFNRNLSNQLNLKASLGSNIRRNNVNSTFASTNGGLSVPNIYALSNTKSPAVAPTEIVSEVGVDGYFGTATLGYLDYLFLDVTGRQDKSSTLPANNNSYFYYSGSLGFVFSKLIANAPWLNYGKLRANYAQVGNSADPQSLIDYYAINPSFGSAGLSTPGNNNSYAALTPELVVKNNPGLKPEKTKSYEVGVEMSFLKSRLGFDVTYYNSKTTNQIVPAPVSRATGYDGKYINVGEVDNKGWEVMVNGTPVRTRDFSWNVTVNWTKNRSKVVSLGSGIKNFQLGSFQAGVTINAALNEPYGTIRGEGFVYKNGQKVVGDDGFYAFSGNTNDIIGNVTPNWTGGITNSFKYKNVAVSFLIDVRKGGDVFSLDMYYGLATGLYPETAGVNDLGNPVRDPVVNGKGGGVIFPGVLADGTPNTQRVDISERFGAFGYRRNPAATFVYDASYVKLRDLTITYSLPEKVIAKLKPFKGIDLSLFGRNLWVIHKNLPYADPEEGVSSGNIQGYQVGANPMVRIMGANLKLRF</sequence>